<dbReference type="VEuPathDB" id="TrichDB:TVAGG3_0776660"/>
<dbReference type="OrthoDB" id="63267at2759"/>
<dbReference type="eggNOG" id="KOG0598">
    <property type="taxonomic scope" value="Eukaryota"/>
</dbReference>
<feature type="domain" description="PH" evidence="11">
    <location>
        <begin position="1"/>
        <end position="93"/>
    </location>
</feature>
<dbReference type="OMA" id="HIWHRRY"/>
<reference evidence="13" key="1">
    <citation type="submission" date="2006-10" db="EMBL/GenBank/DDBJ databases">
        <authorList>
            <person name="Amadeo P."/>
            <person name="Zhao Q."/>
            <person name="Wortman J."/>
            <person name="Fraser-Liggett C."/>
            <person name="Carlton J."/>
        </authorList>
    </citation>
    <scope>NUCLEOTIDE SEQUENCE</scope>
    <source>
        <strain evidence="13">G3</strain>
    </source>
</reference>
<dbReference type="Gene3D" id="3.30.200.20">
    <property type="entry name" value="Phosphorylase Kinase, domain 1"/>
    <property type="match status" value="1"/>
</dbReference>
<name>A2FKC9_TRIV3</name>
<dbReference type="FunFam" id="3.30.200.20:FF:000771">
    <property type="entry name" value="AGC family protein kinase"/>
    <property type="match status" value="1"/>
</dbReference>
<evidence type="ECO:0000256" key="10">
    <source>
        <dbReference type="SAM" id="MobiDB-lite"/>
    </source>
</evidence>
<evidence type="ECO:0000256" key="6">
    <source>
        <dbReference type="ARBA" id="ARBA00022777"/>
    </source>
</evidence>
<evidence type="ECO:0000256" key="9">
    <source>
        <dbReference type="RuleBase" id="RU000304"/>
    </source>
</evidence>
<keyword evidence="5 8" id="KW-0547">Nucleotide-binding</keyword>
<dbReference type="InterPro" id="IPR011009">
    <property type="entry name" value="Kinase-like_dom_sf"/>
</dbReference>
<keyword evidence="7 8" id="KW-0067">ATP-binding</keyword>
<gene>
    <name evidence="13" type="ORF">TVAG_381330</name>
</gene>
<evidence type="ECO:0000256" key="2">
    <source>
        <dbReference type="ARBA" id="ARBA00022527"/>
    </source>
</evidence>
<evidence type="ECO:0000256" key="5">
    <source>
        <dbReference type="ARBA" id="ARBA00022741"/>
    </source>
</evidence>
<dbReference type="Gene3D" id="2.30.29.30">
    <property type="entry name" value="Pleckstrin-homology domain (PH domain)/Phosphotyrosine-binding domain (PTB)"/>
    <property type="match status" value="1"/>
</dbReference>
<dbReference type="InterPro" id="IPR008271">
    <property type="entry name" value="Ser/Thr_kinase_AS"/>
</dbReference>
<evidence type="ECO:0000256" key="4">
    <source>
        <dbReference type="ARBA" id="ARBA00022679"/>
    </source>
</evidence>
<dbReference type="PROSITE" id="PS00107">
    <property type="entry name" value="PROTEIN_KINASE_ATP"/>
    <property type="match status" value="1"/>
</dbReference>
<dbReference type="InterPro" id="IPR001849">
    <property type="entry name" value="PH_domain"/>
</dbReference>
<dbReference type="GO" id="GO:0005524">
    <property type="term" value="F:ATP binding"/>
    <property type="evidence" value="ECO:0007669"/>
    <property type="project" value="UniProtKB-UniRule"/>
</dbReference>
<evidence type="ECO:0000259" key="12">
    <source>
        <dbReference type="PROSITE" id="PS50011"/>
    </source>
</evidence>
<evidence type="ECO:0000256" key="1">
    <source>
        <dbReference type="ARBA" id="ARBA00006935"/>
    </source>
</evidence>
<dbReference type="Pfam" id="PF00069">
    <property type="entry name" value="Pkinase"/>
    <property type="match status" value="1"/>
</dbReference>
<comment type="similarity">
    <text evidence="1">Belongs to the protein kinase superfamily. AGC Ser/Thr protein kinase family. RAC subfamily.</text>
</comment>
<reference evidence="13" key="2">
    <citation type="journal article" date="2007" name="Science">
        <title>Draft genome sequence of the sexually transmitted pathogen Trichomonas vaginalis.</title>
        <authorList>
            <person name="Carlton J.M."/>
            <person name="Hirt R.P."/>
            <person name="Silva J.C."/>
            <person name="Delcher A.L."/>
            <person name="Schatz M."/>
            <person name="Zhao Q."/>
            <person name="Wortman J.R."/>
            <person name="Bidwell S.L."/>
            <person name="Alsmark U.C.M."/>
            <person name="Besteiro S."/>
            <person name="Sicheritz-Ponten T."/>
            <person name="Noel C.J."/>
            <person name="Dacks J.B."/>
            <person name="Foster P.G."/>
            <person name="Simillion C."/>
            <person name="Van de Peer Y."/>
            <person name="Miranda-Saavedra D."/>
            <person name="Barton G.J."/>
            <person name="Westrop G.D."/>
            <person name="Mueller S."/>
            <person name="Dessi D."/>
            <person name="Fiori P.L."/>
            <person name="Ren Q."/>
            <person name="Paulsen I."/>
            <person name="Zhang H."/>
            <person name="Bastida-Corcuera F.D."/>
            <person name="Simoes-Barbosa A."/>
            <person name="Brown M.T."/>
            <person name="Hayes R.D."/>
            <person name="Mukherjee M."/>
            <person name="Okumura C.Y."/>
            <person name="Schneider R."/>
            <person name="Smith A.J."/>
            <person name="Vanacova S."/>
            <person name="Villalvazo M."/>
            <person name="Haas B.J."/>
            <person name="Pertea M."/>
            <person name="Feldblyum T.V."/>
            <person name="Utterback T.R."/>
            <person name="Shu C.L."/>
            <person name="Osoegawa K."/>
            <person name="de Jong P.J."/>
            <person name="Hrdy I."/>
            <person name="Horvathova L."/>
            <person name="Zubacova Z."/>
            <person name="Dolezal P."/>
            <person name="Malik S.B."/>
            <person name="Logsdon J.M. Jr."/>
            <person name="Henze K."/>
            <person name="Gupta A."/>
            <person name="Wang C.C."/>
            <person name="Dunne R.L."/>
            <person name="Upcroft J.A."/>
            <person name="Upcroft P."/>
            <person name="White O."/>
            <person name="Salzberg S.L."/>
            <person name="Tang P."/>
            <person name="Chiu C.-H."/>
            <person name="Lee Y.-S."/>
            <person name="Embley T.M."/>
            <person name="Coombs G.H."/>
            <person name="Mottram J.C."/>
            <person name="Tachezy J."/>
            <person name="Fraser-Liggett C.M."/>
            <person name="Johnson P.J."/>
        </authorList>
    </citation>
    <scope>NUCLEOTIDE SEQUENCE [LARGE SCALE GENOMIC DNA]</scope>
    <source>
        <strain evidence="13">G3</strain>
    </source>
</reference>
<dbReference type="Gene3D" id="1.10.510.10">
    <property type="entry name" value="Transferase(Phosphotransferase) domain 1"/>
    <property type="match status" value="1"/>
</dbReference>
<dbReference type="SUPFAM" id="SSF56112">
    <property type="entry name" value="Protein kinase-like (PK-like)"/>
    <property type="match status" value="1"/>
</dbReference>
<dbReference type="GO" id="GO:0035556">
    <property type="term" value="P:intracellular signal transduction"/>
    <property type="evidence" value="ECO:0000318"/>
    <property type="project" value="GO_Central"/>
</dbReference>
<evidence type="ECO:0000313" key="14">
    <source>
        <dbReference type="Proteomes" id="UP000001542"/>
    </source>
</evidence>
<dbReference type="CDD" id="cd00821">
    <property type="entry name" value="PH"/>
    <property type="match status" value="1"/>
</dbReference>
<dbReference type="STRING" id="5722.A2FKC9"/>
<evidence type="ECO:0000313" key="13">
    <source>
        <dbReference type="EMBL" id="EAX94629.1"/>
    </source>
</evidence>
<keyword evidence="6 13" id="KW-0418">Kinase</keyword>
<dbReference type="AlphaFoldDB" id="A2FKC9"/>
<accession>A2FKC9</accession>
<evidence type="ECO:0000256" key="3">
    <source>
        <dbReference type="ARBA" id="ARBA00022553"/>
    </source>
</evidence>
<dbReference type="Proteomes" id="UP000001542">
    <property type="component" value="Unassembled WGS sequence"/>
</dbReference>
<dbReference type="VEuPathDB" id="TrichDB:TVAG_381330"/>
<dbReference type="RefSeq" id="XP_001307559.1">
    <property type="nucleotide sequence ID" value="XM_001307558.1"/>
</dbReference>
<proteinExistence type="inferred from homology"/>
<dbReference type="SMART" id="SM00220">
    <property type="entry name" value="S_TKc"/>
    <property type="match status" value="1"/>
</dbReference>
<keyword evidence="4" id="KW-0808">Transferase</keyword>
<dbReference type="PROSITE" id="PS50011">
    <property type="entry name" value="PROTEIN_KINASE_DOM"/>
    <property type="match status" value="1"/>
</dbReference>
<dbReference type="PROSITE" id="PS00108">
    <property type="entry name" value="PROTEIN_KINASE_ST"/>
    <property type="match status" value="1"/>
</dbReference>
<dbReference type="InterPro" id="IPR000719">
    <property type="entry name" value="Prot_kinase_dom"/>
</dbReference>
<feature type="region of interest" description="Disordered" evidence="10">
    <location>
        <begin position="382"/>
        <end position="404"/>
    </location>
</feature>
<evidence type="ECO:0000256" key="8">
    <source>
        <dbReference type="PROSITE-ProRule" id="PRU10141"/>
    </source>
</evidence>
<dbReference type="KEGG" id="tva:4752369"/>
<feature type="domain" description="Protein kinase" evidence="12">
    <location>
        <begin position="103"/>
        <end position="355"/>
    </location>
</feature>
<keyword evidence="2 9" id="KW-0723">Serine/threonine-protein kinase</keyword>
<protein>
    <submittedName>
        <fullName evidence="13">AGC family protein kinase</fullName>
    </submittedName>
</protein>
<dbReference type="FunFam" id="2.30.29.30:FF:000350">
    <property type="entry name" value="AGC family protein kinase"/>
    <property type="match status" value="1"/>
</dbReference>
<sequence>MEGWLIKRSGLPHIWHRRYCVIKDDGFFIYLDESKTKLTNSFVITPKSQVSLIETRWRVGFKITQPEGKIFSFQVKDNKDFHNWLSHILVLSIPENTTKIKEYKIISELGRGFYGKVVLARHKETGKFCAIKSIHKKSLVDMAKVDTIMSEREILKTTKSPFIVSLLSSFQTPSKFYLVLEYVSGGDLFQHMSKSNAITVDQIKLYTAEIATALQQLHKERIIYRDLKPENILICEDGHIKLTDFGISKMLDSDKDTTKTLCGTSEYLAPEVIQGKEYTEAIDWWQVGILLYEMFAGRTPFEDPNRTTLYSNILNKNPNYFPITDENTRTLIASLLKKDPTKRAGYNEIRNSKFFEGFNWTELDKRTSYVLPKSVSSSDGLNNLDKIQTSEAEDSDAPPVLQKFGDFEYTNPEFDV</sequence>
<keyword evidence="14" id="KW-1185">Reference proteome</keyword>
<dbReference type="InterPro" id="IPR011993">
    <property type="entry name" value="PH-like_dom_sf"/>
</dbReference>
<dbReference type="Pfam" id="PF00169">
    <property type="entry name" value="PH"/>
    <property type="match status" value="1"/>
</dbReference>
<dbReference type="SUPFAM" id="SSF50729">
    <property type="entry name" value="PH domain-like"/>
    <property type="match status" value="1"/>
</dbReference>
<evidence type="ECO:0000256" key="7">
    <source>
        <dbReference type="ARBA" id="ARBA00022840"/>
    </source>
</evidence>
<feature type="binding site" evidence="8">
    <location>
        <position position="132"/>
    </location>
    <ligand>
        <name>ATP</name>
        <dbReference type="ChEBI" id="CHEBI:30616"/>
    </ligand>
</feature>
<dbReference type="InterPro" id="IPR017441">
    <property type="entry name" value="Protein_kinase_ATP_BS"/>
</dbReference>
<dbReference type="SMR" id="A2FKC9"/>
<dbReference type="InParanoid" id="A2FKC9"/>
<dbReference type="SMART" id="SM00233">
    <property type="entry name" value="PH"/>
    <property type="match status" value="1"/>
</dbReference>
<keyword evidence="3" id="KW-0597">Phosphoprotein</keyword>
<dbReference type="CDD" id="cd05123">
    <property type="entry name" value="STKc_AGC"/>
    <property type="match status" value="1"/>
</dbReference>
<dbReference type="FunFam" id="1.10.510.10:FF:000008">
    <property type="entry name" value="Non-specific serine/threonine protein kinase"/>
    <property type="match status" value="1"/>
</dbReference>
<organism evidence="13 14">
    <name type="scientific">Trichomonas vaginalis (strain ATCC PRA-98 / G3)</name>
    <dbReference type="NCBI Taxonomy" id="412133"/>
    <lineage>
        <taxon>Eukaryota</taxon>
        <taxon>Metamonada</taxon>
        <taxon>Parabasalia</taxon>
        <taxon>Trichomonadida</taxon>
        <taxon>Trichomonadidae</taxon>
        <taxon>Trichomonas</taxon>
    </lineage>
</organism>
<evidence type="ECO:0000259" key="11">
    <source>
        <dbReference type="PROSITE" id="PS50003"/>
    </source>
</evidence>
<dbReference type="EMBL" id="DS113846">
    <property type="protein sequence ID" value="EAX94629.1"/>
    <property type="molecule type" value="Genomic_DNA"/>
</dbReference>
<dbReference type="PANTHER" id="PTHR24351">
    <property type="entry name" value="RIBOSOMAL PROTEIN S6 KINASE"/>
    <property type="match status" value="1"/>
</dbReference>
<dbReference type="GO" id="GO:0004674">
    <property type="term" value="F:protein serine/threonine kinase activity"/>
    <property type="evidence" value="ECO:0000318"/>
    <property type="project" value="GO_Central"/>
</dbReference>
<dbReference type="InterPro" id="IPR045270">
    <property type="entry name" value="STKc_AGC"/>
</dbReference>
<dbReference type="PROSITE" id="PS50003">
    <property type="entry name" value="PH_DOMAIN"/>
    <property type="match status" value="1"/>
</dbReference>